<sequence>MELLYDADGTPFVMWGENLIQLERMPITEKEYVEKAEKELRETPEIVEKAVAELREMLKKDTSLFVPLQDDNYLMKFLRPSKFYPESAFKRIQAYYKFRQSHESYCSNLVPSAVKPAFDHSIISILAPRDQHGRRIMLVESGERWQPRLVPLSDVFRGVQLALESAMSEPRTQINGVIVILDMKGLSFSQVMQFTPSFAKMVVDWIQDCIPIRLKAVHIVSQPYIFNMLFAIFKPFLREKLRSRIFFHGSDKQSLLTHVDPKALRKRHGGLLPEPEINGEVLWKMLHHYEENFKVANSYGYVSNNNKR</sequence>
<reference evidence="2 3" key="1">
    <citation type="journal article" date="2015" name="Nat. Commun.">
        <title>Outbred genome sequencing and CRISPR/Cas9 gene editing in butterflies.</title>
        <authorList>
            <person name="Li X."/>
            <person name="Fan D."/>
            <person name="Zhang W."/>
            <person name="Liu G."/>
            <person name="Zhang L."/>
            <person name="Zhao L."/>
            <person name="Fang X."/>
            <person name="Chen L."/>
            <person name="Dong Y."/>
            <person name="Chen Y."/>
            <person name="Ding Y."/>
            <person name="Zhao R."/>
            <person name="Feng M."/>
            <person name="Zhu Y."/>
            <person name="Feng Y."/>
            <person name="Jiang X."/>
            <person name="Zhu D."/>
            <person name="Xiang H."/>
            <person name="Feng X."/>
            <person name="Li S."/>
            <person name="Wang J."/>
            <person name="Zhang G."/>
            <person name="Kronforst M.R."/>
            <person name="Wang W."/>
        </authorList>
    </citation>
    <scope>NUCLEOTIDE SEQUENCE [LARGE SCALE GENOMIC DNA]</scope>
    <source>
        <strain evidence="2">Ya'a_city_454_Px</strain>
        <tissue evidence="2">Whole body</tissue>
    </source>
</reference>
<dbReference type="Gene3D" id="3.40.525.10">
    <property type="entry name" value="CRAL-TRIO lipid binding domain"/>
    <property type="match status" value="1"/>
</dbReference>
<dbReference type="PANTHER" id="PTHR10174">
    <property type="entry name" value="ALPHA-TOCOPHEROL TRANSFER PROTEIN-RELATED"/>
    <property type="match status" value="1"/>
</dbReference>
<protein>
    <submittedName>
        <fullName evidence="2">Alpha-tocopherol transfer protein-like</fullName>
    </submittedName>
</protein>
<dbReference type="AlphaFoldDB" id="A0A194PMV3"/>
<proteinExistence type="predicted"/>
<dbReference type="GO" id="GO:1902936">
    <property type="term" value="F:phosphatidylinositol bisphosphate binding"/>
    <property type="evidence" value="ECO:0007669"/>
    <property type="project" value="TreeGrafter"/>
</dbReference>
<evidence type="ECO:0000313" key="2">
    <source>
        <dbReference type="EMBL" id="KPI94647.1"/>
    </source>
</evidence>
<dbReference type="PANTHER" id="PTHR10174:SF38">
    <property type="entry name" value="HL01515P"/>
    <property type="match status" value="1"/>
</dbReference>
<accession>A0A194PMV3</accession>
<keyword evidence="3" id="KW-1185">Reference proteome</keyword>
<dbReference type="InterPro" id="IPR011074">
    <property type="entry name" value="CRAL/TRIO_N_dom"/>
</dbReference>
<gene>
    <name evidence="2" type="ORF">RR46_05899</name>
</gene>
<organism evidence="2 3">
    <name type="scientific">Papilio xuthus</name>
    <name type="common">Asian swallowtail butterfly</name>
    <dbReference type="NCBI Taxonomy" id="66420"/>
    <lineage>
        <taxon>Eukaryota</taxon>
        <taxon>Metazoa</taxon>
        <taxon>Ecdysozoa</taxon>
        <taxon>Arthropoda</taxon>
        <taxon>Hexapoda</taxon>
        <taxon>Insecta</taxon>
        <taxon>Pterygota</taxon>
        <taxon>Neoptera</taxon>
        <taxon>Endopterygota</taxon>
        <taxon>Lepidoptera</taxon>
        <taxon>Glossata</taxon>
        <taxon>Ditrysia</taxon>
        <taxon>Papilionoidea</taxon>
        <taxon>Papilionidae</taxon>
        <taxon>Papilioninae</taxon>
        <taxon>Papilio</taxon>
    </lineage>
</organism>
<evidence type="ECO:0000313" key="3">
    <source>
        <dbReference type="Proteomes" id="UP000053268"/>
    </source>
</evidence>
<dbReference type="SMART" id="SM01100">
    <property type="entry name" value="CRAL_TRIO_N"/>
    <property type="match status" value="1"/>
</dbReference>
<dbReference type="PRINTS" id="PR00180">
    <property type="entry name" value="CRETINALDHBP"/>
</dbReference>
<dbReference type="SMART" id="SM00516">
    <property type="entry name" value="SEC14"/>
    <property type="match status" value="1"/>
</dbReference>
<dbReference type="InterPro" id="IPR036865">
    <property type="entry name" value="CRAL-TRIO_dom_sf"/>
</dbReference>
<dbReference type="Gene3D" id="1.10.8.20">
    <property type="entry name" value="N-terminal domain of phosphatidylinositol transfer protein sec14p"/>
    <property type="match status" value="1"/>
</dbReference>
<dbReference type="SUPFAM" id="SSF52087">
    <property type="entry name" value="CRAL/TRIO domain"/>
    <property type="match status" value="1"/>
</dbReference>
<evidence type="ECO:0000259" key="1">
    <source>
        <dbReference type="PROSITE" id="PS50191"/>
    </source>
</evidence>
<dbReference type="Pfam" id="PF00650">
    <property type="entry name" value="CRAL_TRIO"/>
    <property type="match status" value="1"/>
</dbReference>
<dbReference type="Gene3D" id="1.20.5.1200">
    <property type="entry name" value="Alpha-tocopherol transfer"/>
    <property type="match status" value="1"/>
</dbReference>
<dbReference type="STRING" id="66420.A0A194PMV3"/>
<dbReference type="EMBL" id="KQ459598">
    <property type="protein sequence ID" value="KPI94647.1"/>
    <property type="molecule type" value="Genomic_DNA"/>
</dbReference>
<dbReference type="Proteomes" id="UP000053268">
    <property type="component" value="Unassembled WGS sequence"/>
</dbReference>
<dbReference type="GO" id="GO:0016020">
    <property type="term" value="C:membrane"/>
    <property type="evidence" value="ECO:0007669"/>
    <property type="project" value="TreeGrafter"/>
</dbReference>
<dbReference type="InterPro" id="IPR036273">
    <property type="entry name" value="CRAL/TRIO_N_dom_sf"/>
</dbReference>
<dbReference type="SUPFAM" id="SSF46938">
    <property type="entry name" value="CRAL/TRIO N-terminal domain"/>
    <property type="match status" value="1"/>
</dbReference>
<name>A0A194PMV3_PAPXU</name>
<dbReference type="InterPro" id="IPR001251">
    <property type="entry name" value="CRAL-TRIO_dom"/>
</dbReference>
<dbReference type="PROSITE" id="PS50191">
    <property type="entry name" value="CRAL_TRIO"/>
    <property type="match status" value="1"/>
</dbReference>
<dbReference type="CDD" id="cd00170">
    <property type="entry name" value="SEC14"/>
    <property type="match status" value="1"/>
</dbReference>
<feature type="domain" description="CRAL-TRIO" evidence="1">
    <location>
        <begin position="111"/>
        <end position="276"/>
    </location>
</feature>